<feature type="compositionally biased region" description="Low complexity" evidence="1">
    <location>
        <begin position="284"/>
        <end position="299"/>
    </location>
</feature>
<protein>
    <submittedName>
        <fullName evidence="2">Uncharacterized protein</fullName>
    </submittedName>
</protein>
<feature type="compositionally biased region" description="Basic and acidic residues" evidence="1">
    <location>
        <begin position="537"/>
        <end position="552"/>
    </location>
</feature>
<reference evidence="2 3" key="1">
    <citation type="submission" date="2023-08" db="EMBL/GenBank/DDBJ databases">
        <title>Black Yeasts Isolated from many extreme environments.</title>
        <authorList>
            <person name="Coleine C."/>
            <person name="Stajich J.E."/>
            <person name="Selbmann L."/>
        </authorList>
    </citation>
    <scope>NUCLEOTIDE SEQUENCE [LARGE SCALE GENOMIC DNA]</scope>
    <source>
        <strain evidence="2 3">CCFEE 5885</strain>
    </source>
</reference>
<dbReference type="PANTHER" id="PTHR35140">
    <property type="entry name" value="MITOTIC CHECK POINT PROTEIN BFA1"/>
    <property type="match status" value="1"/>
</dbReference>
<evidence type="ECO:0000313" key="2">
    <source>
        <dbReference type="EMBL" id="KAK5079487.1"/>
    </source>
</evidence>
<organism evidence="2 3">
    <name type="scientific">Lithohypha guttulata</name>
    <dbReference type="NCBI Taxonomy" id="1690604"/>
    <lineage>
        <taxon>Eukaryota</taxon>
        <taxon>Fungi</taxon>
        <taxon>Dikarya</taxon>
        <taxon>Ascomycota</taxon>
        <taxon>Pezizomycotina</taxon>
        <taxon>Eurotiomycetes</taxon>
        <taxon>Chaetothyriomycetidae</taxon>
        <taxon>Chaetothyriales</taxon>
        <taxon>Trichomeriaceae</taxon>
        <taxon>Lithohypha</taxon>
    </lineage>
</organism>
<feature type="compositionally biased region" description="Polar residues" evidence="1">
    <location>
        <begin position="445"/>
        <end position="460"/>
    </location>
</feature>
<feature type="region of interest" description="Disordered" evidence="1">
    <location>
        <begin position="235"/>
        <end position="365"/>
    </location>
</feature>
<feature type="compositionally biased region" description="Basic and acidic residues" evidence="1">
    <location>
        <begin position="474"/>
        <end position="489"/>
    </location>
</feature>
<feature type="region of interest" description="Disordered" evidence="1">
    <location>
        <begin position="30"/>
        <end position="59"/>
    </location>
</feature>
<feature type="compositionally biased region" description="Basic and acidic residues" evidence="1">
    <location>
        <begin position="419"/>
        <end position="433"/>
    </location>
</feature>
<feature type="compositionally biased region" description="Basic and acidic residues" evidence="1">
    <location>
        <begin position="321"/>
        <end position="336"/>
    </location>
</feature>
<feature type="region of interest" description="Disordered" evidence="1">
    <location>
        <begin position="923"/>
        <end position="978"/>
    </location>
</feature>
<feature type="compositionally biased region" description="Low complexity" evidence="1">
    <location>
        <begin position="149"/>
        <end position="160"/>
    </location>
</feature>
<feature type="compositionally biased region" description="Low complexity" evidence="1">
    <location>
        <begin position="399"/>
        <end position="408"/>
    </location>
</feature>
<feature type="compositionally biased region" description="Low complexity" evidence="1">
    <location>
        <begin position="43"/>
        <end position="53"/>
    </location>
</feature>
<dbReference type="Proteomes" id="UP001345013">
    <property type="component" value="Unassembled WGS sequence"/>
</dbReference>
<feature type="compositionally biased region" description="Polar residues" evidence="1">
    <location>
        <begin position="508"/>
        <end position="530"/>
    </location>
</feature>
<feature type="region of interest" description="Disordered" evidence="1">
    <location>
        <begin position="211"/>
        <end position="230"/>
    </location>
</feature>
<feature type="region of interest" description="Disordered" evidence="1">
    <location>
        <begin position="823"/>
        <end position="851"/>
    </location>
</feature>
<sequence length="1046" mass="115022">MAEPEVENWDDEFDNFDDVQFRSASAATSVVSHQQISRRDSNSSRMSIRSDSNQGDEHWDVVVDEQSSVKDALTIAKSKGIPLPSNLPRSALEGGTIRRLGGKAVKKVITDDWSEDLDLASAPTQLRLAKAEERDLSESLRQISAAFRPTPKSTPKSSPKSPEEKEKTFLDALISPKSRLAPTPVSLENFRDAEEDDEFGDIPTIRVAKHRSPQKMQLFSPPPAAAQSSVEDFGGELELPTDGLRLSTQKLSPRTPMNGDDFDMEWAEGSLGTRHAGTKRAGMSNRSSSISAMSPSVSSAFTGENEEDGFDDLVLPQGPVDFKDILKRKQESEKENQAPPPTASPQQDRRLPQPPQEDNWDEDLVIPNGKVFDGARLTLNRNIKQKNQRSTSPAKIKSTTLNFTTTKTVGPLPRPRFGFGHERQERPRSHLEPVSETGAPIQRYQRPNSRLGHNSTTSVSGIPAPATPTPSTPSRRDLRNTTARVDMRHQPPTTTSAQLLRSKRSMPVINTITSPTRPTFNRPPSRQDGASSRLRPRSPERPESRLSVDRKTNAPFLPAGASTAQSKHRTVKTTGTRSTRRTDSDGSIENMTPAQRSLSRLNGTLPPTSGKYSVAELAAQAKKTMNKPLRRRNWGDGSELESFDDLPTSVVAEEKYTKQPIGRGAPRSLRSKLGLHGAAAASSTSLVSARSGGETPVPTTPLSPPRYQNLPTHHPHSNVPRFARDTAASRNAREQRSISAVFQNMREPLAPIPTNVKATILPKPTYGSSLRRKKTVQQKPHLIQPVGEAYKKEKEEKGMYYNPDLCRWEGNDTALTPFDVPDFLPRQPSPSEARHTNIKTGGAAGMSSPGATPGTVKPNLALIMNVGGSSGVQLVNGMVFDPRQMKWLKVAHGERGEGIRSGTGSVQLEEEEDVFAGLEDLKEESENMSSMHEAPRDRSVSGAHDNTDPFTTEPAQVPLPDGDDDAAHASGHSSDEWGVAEEFDVGPDFVRRQRSEEDRWSRKVEKWLRTDEEVAAEEIEGRGDWRWAIRELVSAYAGEEVAEGVF</sequence>
<gene>
    <name evidence="2" type="ORF">LTR24_009247</name>
</gene>
<evidence type="ECO:0000313" key="3">
    <source>
        <dbReference type="Proteomes" id="UP001345013"/>
    </source>
</evidence>
<dbReference type="InterPro" id="IPR034586">
    <property type="entry name" value="Bfa1/Byr4"/>
</dbReference>
<dbReference type="PANTHER" id="PTHR35140:SF1">
    <property type="entry name" value="MITOTIC CHECK POINT PROTEIN BFA1"/>
    <property type="match status" value="1"/>
</dbReference>
<evidence type="ECO:0000256" key="1">
    <source>
        <dbReference type="SAM" id="MobiDB-lite"/>
    </source>
</evidence>
<keyword evidence="3" id="KW-1185">Reference proteome</keyword>
<feature type="region of interest" description="Disordered" evidence="1">
    <location>
        <begin position="382"/>
        <end position="606"/>
    </location>
</feature>
<comment type="caution">
    <text evidence="2">The sequence shown here is derived from an EMBL/GenBank/DDBJ whole genome shotgun (WGS) entry which is preliminary data.</text>
</comment>
<dbReference type="EMBL" id="JAVRRG010000193">
    <property type="protein sequence ID" value="KAK5079487.1"/>
    <property type="molecule type" value="Genomic_DNA"/>
</dbReference>
<proteinExistence type="predicted"/>
<name>A0ABR0JY01_9EURO</name>
<feature type="region of interest" description="Disordered" evidence="1">
    <location>
        <begin position="130"/>
        <end position="175"/>
    </location>
</feature>
<feature type="compositionally biased region" description="Polar residues" evidence="1">
    <location>
        <begin position="589"/>
        <end position="606"/>
    </location>
</feature>
<accession>A0ABR0JY01</accession>